<dbReference type="RefSeq" id="XP_017768227.1">
    <property type="nucleotide sequence ID" value="XM_017912738.1"/>
</dbReference>
<organism evidence="2 3">
    <name type="scientific">Nicrophorus vespilloides</name>
    <name type="common">Boreal carrion beetle</name>
    <dbReference type="NCBI Taxonomy" id="110193"/>
    <lineage>
        <taxon>Eukaryota</taxon>
        <taxon>Metazoa</taxon>
        <taxon>Ecdysozoa</taxon>
        <taxon>Arthropoda</taxon>
        <taxon>Hexapoda</taxon>
        <taxon>Insecta</taxon>
        <taxon>Pterygota</taxon>
        <taxon>Neoptera</taxon>
        <taxon>Endopterygota</taxon>
        <taxon>Coleoptera</taxon>
        <taxon>Polyphaga</taxon>
        <taxon>Staphyliniformia</taxon>
        <taxon>Silphidae</taxon>
        <taxon>Nicrophorinae</taxon>
        <taxon>Nicrophorus</taxon>
    </lineage>
</organism>
<feature type="chain" id="PRO_5045782143" evidence="1">
    <location>
        <begin position="26"/>
        <end position="257"/>
    </location>
</feature>
<dbReference type="GeneID" id="108556568"/>
<proteinExistence type="predicted"/>
<keyword evidence="2" id="KW-1185">Reference proteome</keyword>
<keyword evidence="1" id="KW-0732">Signal</keyword>
<reference evidence="3" key="1">
    <citation type="submission" date="2025-08" db="UniProtKB">
        <authorList>
            <consortium name="RefSeq"/>
        </authorList>
    </citation>
    <scope>IDENTIFICATION</scope>
    <source>
        <tissue evidence="3">Whole Larva</tissue>
    </source>
</reference>
<evidence type="ECO:0000256" key="1">
    <source>
        <dbReference type="SAM" id="SignalP"/>
    </source>
</evidence>
<evidence type="ECO:0000313" key="3">
    <source>
        <dbReference type="RefSeq" id="XP_017768227.1"/>
    </source>
</evidence>
<protein>
    <submittedName>
        <fullName evidence="3">Uncharacterized protein LOC108556568</fullName>
    </submittedName>
</protein>
<sequence>MMMCKTSSFLMILSVIIAYYGVCSSSLGSAYDIESDVQGAIDRSEKQIQKSVDKATEKLEGLTTDFNATAGTMAEETLERVQKSIDHADKQIKQLVGAATAAGLDTASCEVDVESKLQELNAGAEAEVLACAGDKSTQAEDNVKSGIEQINLGSQLVVGSFKSDKSACGAGPESETCLGNLLMRVVTSGFTVPTQINSRASEVETNVKNLELAMAECTTRTGNTASKEANIIQVDVGTCVSNLLSEDRVRILAKYNQ</sequence>
<feature type="signal peptide" evidence="1">
    <location>
        <begin position="1"/>
        <end position="25"/>
    </location>
</feature>
<accession>A0ABM1M0X7</accession>
<name>A0ABM1M0X7_NICVS</name>
<dbReference type="Proteomes" id="UP000695000">
    <property type="component" value="Unplaced"/>
</dbReference>
<evidence type="ECO:0000313" key="2">
    <source>
        <dbReference type="Proteomes" id="UP000695000"/>
    </source>
</evidence>
<gene>
    <name evidence="3" type="primary">LOC108556568</name>
</gene>